<reference evidence="1 2" key="1">
    <citation type="submission" date="2020-09" db="EMBL/GenBank/DDBJ databases">
        <title>novel species in genus Nocardioides.</title>
        <authorList>
            <person name="Zhang G."/>
        </authorList>
    </citation>
    <scope>NUCLEOTIDE SEQUENCE [LARGE SCALE GENOMIC DNA]</scope>
    <source>
        <strain evidence="1 2">KCTC 39551</strain>
    </source>
</reference>
<dbReference type="EMBL" id="JACXYZ010000001">
    <property type="protein sequence ID" value="MBD3924538.1"/>
    <property type="molecule type" value="Genomic_DNA"/>
</dbReference>
<protein>
    <submittedName>
        <fullName evidence="1">Uncharacterized protein</fullName>
    </submittedName>
</protein>
<gene>
    <name evidence="1" type="ORF">IEZ26_07905</name>
</gene>
<dbReference type="RefSeq" id="WP_191194301.1">
    <property type="nucleotide sequence ID" value="NZ_JACXYZ010000001.1"/>
</dbReference>
<sequence length="63" mass="7291">MYPNECEAICRAVIADRIREADHERLVREVKQSERRSNTSATTASANRHSRLWKLVHLSHAYG</sequence>
<proteinExistence type="predicted"/>
<name>A0ABR8N8Q9_9ACTN</name>
<evidence type="ECO:0000313" key="2">
    <source>
        <dbReference type="Proteomes" id="UP000618818"/>
    </source>
</evidence>
<comment type="caution">
    <text evidence="1">The sequence shown here is derived from an EMBL/GenBank/DDBJ whole genome shotgun (WGS) entry which is preliminary data.</text>
</comment>
<evidence type="ECO:0000313" key="1">
    <source>
        <dbReference type="EMBL" id="MBD3924538.1"/>
    </source>
</evidence>
<organism evidence="1 2">
    <name type="scientific">Nocardioides cavernae</name>
    <dbReference type="NCBI Taxonomy" id="1921566"/>
    <lineage>
        <taxon>Bacteria</taxon>
        <taxon>Bacillati</taxon>
        <taxon>Actinomycetota</taxon>
        <taxon>Actinomycetes</taxon>
        <taxon>Propionibacteriales</taxon>
        <taxon>Nocardioidaceae</taxon>
        <taxon>Nocardioides</taxon>
    </lineage>
</organism>
<accession>A0ABR8N8Q9</accession>
<keyword evidence="2" id="KW-1185">Reference proteome</keyword>
<dbReference type="Proteomes" id="UP000618818">
    <property type="component" value="Unassembled WGS sequence"/>
</dbReference>